<dbReference type="PROSITE" id="PS50850">
    <property type="entry name" value="MFS"/>
    <property type="match status" value="1"/>
</dbReference>
<evidence type="ECO:0000256" key="2">
    <source>
        <dbReference type="ARBA" id="ARBA00022475"/>
    </source>
</evidence>
<geneLocation type="plasmid" evidence="6 7">
    <name>unnamed1</name>
</geneLocation>
<keyword evidence="5" id="KW-0472">Membrane</keyword>
<sequence>MRNGRAVLAVGLTYVVFAMLLNSVGTVILQSIQSFGVTKLEAGRLEAYKDLPIAITSFIVASFMPRIGYRRAMIAALVLQGLAAALMPFLSSFWAMKLMFFCIGVGFAHVKVAAYSSIGLLTRDKQGHASLTNTIEGVFMLGVLGSYWLFSLFVNHDNPADPSWLNVYWVLSAIAFAAAALWAVTPLDESEAQAPDAKPGIRQMARLAVTPIAVVFLASAFLYVLIEQAIGTWLPTFNAEVLHLPAAMSIQATSIFAAGIALGRLGAGVALARIGWFPFLVGCLVAMTALVLLTLPLAKGVQPMAEANWVAAPIAAFMLPLIGLFMAPIYPVINSVILSALPKHDHAAMTGLIVVFSALGGTFGSFVTGFLFDRLGGHTAFYMALVPMGAIAVTLFLLNRRTRAAG</sequence>
<comment type="subcellular location">
    <subcellularLocation>
        <location evidence="1">Cell inner membrane</location>
        <topology evidence="1">Multi-pass membrane protein</topology>
    </subcellularLocation>
</comment>
<dbReference type="GO" id="GO:0005886">
    <property type="term" value="C:plasma membrane"/>
    <property type="evidence" value="ECO:0007669"/>
    <property type="project" value="UniProtKB-SubCell"/>
</dbReference>
<dbReference type="PANTHER" id="PTHR43702:SF11">
    <property type="entry name" value="L-FUCOSE-PROTON SYMPORTER"/>
    <property type="match status" value="1"/>
</dbReference>
<protein>
    <submittedName>
        <fullName evidence="6">MFS transporter</fullName>
    </submittedName>
</protein>
<dbReference type="InterPro" id="IPR050375">
    <property type="entry name" value="MFS_TsgA-like"/>
</dbReference>
<dbReference type="KEGG" id="ncb:C0V82_21440"/>
<dbReference type="InterPro" id="IPR020846">
    <property type="entry name" value="MFS_dom"/>
</dbReference>
<keyword evidence="3" id="KW-0812">Transmembrane</keyword>
<reference evidence="6 7" key="1">
    <citation type="submission" date="2017-12" db="EMBL/GenBank/DDBJ databases">
        <title>Genomes of bacteria within cyanobacterial aggregates.</title>
        <authorList>
            <person name="Cai H."/>
        </authorList>
    </citation>
    <scope>NUCLEOTIDE SEQUENCE [LARGE SCALE GENOMIC DNA]</scope>
    <source>
        <strain evidence="6 7">TH16</strain>
        <plasmid evidence="6 7">unnamed1</plasmid>
    </source>
</reference>
<dbReference type="PANTHER" id="PTHR43702">
    <property type="entry name" value="L-FUCOSE-PROTON SYMPORTER"/>
    <property type="match status" value="1"/>
</dbReference>
<name>A0A2K9NIT9_9PROT</name>
<keyword evidence="4" id="KW-1133">Transmembrane helix</keyword>
<dbReference type="Proteomes" id="UP000234752">
    <property type="component" value="Plasmid unnamed1"/>
</dbReference>
<evidence type="ECO:0000256" key="3">
    <source>
        <dbReference type="ARBA" id="ARBA00022692"/>
    </source>
</evidence>
<keyword evidence="6" id="KW-0614">Plasmid</keyword>
<evidence type="ECO:0000256" key="4">
    <source>
        <dbReference type="ARBA" id="ARBA00022989"/>
    </source>
</evidence>
<accession>A0A2K9NIT9</accession>
<dbReference type="OrthoDB" id="6395826at2"/>
<dbReference type="RefSeq" id="WP_102114509.1">
    <property type="nucleotide sequence ID" value="NZ_BMGN01000001.1"/>
</dbReference>
<organism evidence="6 7">
    <name type="scientific">Niveispirillum cyanobacteriorum</name>
    <dbReference type="NCBI Taxonomy" id="1612173"/>
    <lineage>
        <taxon>Bacteria</taxon>
        <taxon>Pseudomonadati</taxon>
        <taxon>Pseudomonadota</taxon>
        <taxon>Alphaproteobacteria</taxon>
        <taxon>Rhodospirillales</taxon>
        <taxon>Azospirillaceae</taxon>
        <taxon>Niveispirillum</taxon>
    </lineage>
</organism>
<evidence type="ECO:0000313" key="6">
    <source>
        <dbReference type="EMBL" id="AUN32983.1"/>
    </source>
</evidence>
<dbReference type="EMBL" id="CP025613">
    <property type="protein sequence ID" value="AUN32983.1"/>
    <property type="molecule type" value="Genomic_DNA"/>
</dbReference>
<dbReference type="Pfam" id="PF07690">
    <property type="entry name" value="MFS_1"/>
    <property type="match status" value="2"/>
</dbReference>
<gene>
    <name evidence="6" type="ORF">C0V82_21440</name>
</gene>
<keyword evidence="2" id="KW-1003">Cell membrane</keyword>
<dbReference type="GO" id="GO:0022857">
    <property type="term" value="F:transmembrane transporter activity"/>
    <property type="evidence" value="ECO:0007669"/>
    <property type="project" value="InterPro"/>
</dbReference>
<dbReference type="SUPFAM" id="SSF103473">
    <property type="entry name" value="MFS general substrate transporter"/>
    <property type="match status" value="1"/>
</dbReference>
<dbReference type="InterPro" id="IPR011701">
    <property type="entry name" value="MFS"/>
</dbReference>
<keyword evidence="7" id="KW-1185">Reference proteome</keyword>
<dbReference type="InterPro" id="IPR036259">
    <property type="entry name" value="MFS_trans_sf"/>
</dbReference>
<proteinExistence type="predicted"/>
<dbReference type="AlphaFoldDB" id="A0A2K9NIT9"/>
<evidence type="ECO:0000313" key="7">
    <source>
        <dbReference type="Proteomes" id="UP000234752"/>
    </source>
</evidence>
<evidence type="ECO:0000256" key="1">
    <source>
        <dbReference type="ARBA" id="ARBA00004429"/>
    </source>
</evidence>
<evidence type="ECO:0000256" key="5">
    <source>
        <dbReference type="ARBA" id="ARBA00023136"/>
    </source>
</evidence>
<dbReference type="Gene3D" id="1.20.1250.20">
    <property type="entry name" value="MFS general substrate transporter like domains"/>
    <property type="match status" value="2"/>
</dbReference>